<dbReference type="Pfam" id="PF01814">
    <property type="entry name" value="Hemerythrin"/>
    <property type="match status" value="1"/>
</dbReference>
<dbReference type="eggNOG" id="COG3945">
    <property type="taxonomic scope" value="Bacteria"/>
</dbReference>
<dbReference type="AlphaFoldDB" id="C0GER0"/>
<dbReference type="RefSeq" id="WP_008515394.1">
    <property type="nucleotide sequence ID" value="NZ_ACJM01000004.1"/>
</dbReference>
<dbReference type="Proteomes" id="UP000006443">
    <property type="component" value="Unassembled WGS sequence"/>
</dbReference>
<evidence type="ECO:0000313" key="2">
    <source>
        <dbReference type="EMBL" id="EEG78092.1"/>
    </source>
</evidence>
<comment type="caution">
    <text evidence="2">The sequence shown here is derived from an EMBL/GenBank/DDBJ whole genome shotgun (WGS) entry which is preliminary data.</text>
</comment>
<evidence type="ECO:0000313" key="3">
    <source>
        <dbReference type="Proteomes" id="UP000006443"/>
    </source>
</evidence>
<dbReference type="EMBL" id="ACJM01000004">
    <property type="protein sequence ID" value="EEG78092.1"/>
    <property type="molecule type" value="Genomic_DNA"/>
</dbReference>
<keyword evidence="3" id="KW-1185">Reference proteome</keyword>
<dbReference type="STRING" id="555088.DealDRAFT_0969"/>
<accession>C0GER0</accession>
<feature type="domain" description="Hemerythrin-like" evidence="1">
    <location>
        <begin position="4"/>
        <end position="137"/>
    </location>
</feature>
<protein>
    <submittedName>
        <fullName evidence="2">Hemerythrin HHE cation binding domain protein</fullName>
    </submittedName>
</protein>
<dbReference type="OrthoDB" id="9785474at2"/>
<dbReference type="PANTHER" id="PTHR39966">
    <property type="entry name" value="BLL2471 PROTEIN-RELATED"/>
    <property type="match status" value="1"/>
</dbReference>
<proteinExistence type="predicted"/>
<dbReference type="Gene3D" id="1.20.120.520">
    <property type="entry name" value="nmb1532 protein domain like"/>
    <property type="match status" value="1"/>
</dbReference>
<organism evidence="2 3">
    <name type="scientific">Dethiobacter alkaliphilus AHT 1</name>
    <dbReference type="NCBI Taxonomy" id="555088"/>
    <lineage>
        <taxon>Bacteria</taxon>
        <taxon>Bacillati</taxon>
        <taxon>Bacillota</taxon>
        <taxon>Dethiobacteria</taxon>
        <taxon>Dethiobacterales</taxon>
        <taxon>Dethiobacteraceae</taxon>
        <taxon>Dethiobacter</taxon>
    </lineage>
</organism>
<dbReference type="PANTHER" id="PTHR39966:SF1">
    <property type="entry name" value="HEMERYTHRIN-LIKE DOMAIN-CONTAINING PROTEIN"/>
    <property type="match status" value="1"/>
</dbReference>
<evidence type="ECO:0000259" key="1">
    <source>
        <dbReference type="Pfam" id="PF01814"/>
    </source>
</evidence>
<dbReference type="InterPro" id="IPR012312">
    <property type="entry name" value="Hemerythrin-like"/>
</dbReference>
<sequence length="188" mass="22122">MNCIELMVEEHKNIKRMLAVIRKYCYKVLKEDDVDYQDFYKIIDFVRNYADKHHHGKEETLLFEMMMEELGTVAEKLVKFGMNIEHDMGRLHMQELEAAVQRVQNGDDESRLDIIANAISYTHLLHRHIDKEDNVAFVYAEKNLTPATLKRLDEECKKLEEEATNNKTIQKYLTLLEELEKKTGTTGN</sequence>
<dbReference type="GO" id="GO:0005886">
    <property type="term" value="C:plasma membrane"/>
    <property type="evidence" value="ECO:0007669"/>
    <property type="project" value="TreeGrafter"/>
</dbReference>
<reference evidence="2 3" key="1">
    <citation type="submission" date="2009-02" db="EMBL/GenBank/DDBJ databases">
        <title>Sequencing of the draft genome and assembly of Dethiobacter alkaliphilus AHT 1.</title>
        <authorList>
            <consortium name="US DOE Joint Genome Institute (JGI-PGF)"/>
            <person name="Lucas S."/>
            <person name="Copeland A."/>
            <person name="Lapidus A."/>
            <person name="Glavina del Rio T."/>
            <person name="Dalin E."/>
            <person name="Tice H."/>
            <person name="Bruce D."/>
            <person name="Goodwin L."/>
            <person name="Pitluck S."/>
            <person name="Larimer F."/>
            <person name="Land M.L."/>
            <person name="Hauser L."/>
            <person name="Muyzer G."/>
        </authorList>
    </citation>
    <scope>NUCLEOTIDE SEQUENCE [LARGE SCALE GENOMIC DNA]</scope>
    <source>
        <strain evidence="2 3">AHT 1</strain>
    </source>
</reference>
<name>C0GER0_DETAL</name>
<gene>
    <name evidence="2" type="ORF">DealDRAFT_0969</name>
</gene>
<dbReference type="CDD" id="cd12108">
    <property type="entry name" value="Hr-like"/>
    <property type="match status" value="1"/>
</dbReference>